<evidence type="ECO:0000256" key="5">
    <source>
        <dbReference type="ARBA" id="ARBA00038437"/>
    </source>
</evidence>
<dbReference type="Pfam" id="PF00270">
    <property type="entry name" value="DEAD"/>
    <property type="match status" value="1"/>
</dbReference>
<keyword evidence="12" id="KW-1185">Reference proteome</keyword>
<feature type="short sequence motif" description="Q motif" evidence="6">
    <location>
        <begin position="1"/>
        <end position="29"/>
    </location>
</feature>
<dbReference type="SMART" id="SM00487">
    <property type="entry name" value="DEXDc"/>
    <property type="match status" value="1"/>
</dbReference>
<dbReference type="InterPro" id="IPR027417">
    <property type="entry name" value="P-loop_NTPase"/>
</dbReference>
<evidence type="ECO:0000313" key="11">
    <source>
        <dbReference type="EMBL" id="OIN56219.1"/>
    </source>
</evidence>
<feature type="domain" description="DEAD-box RNA helicase Q" evidence="10">
    <location>
        <begin position="1"/>
        <end position="29"/>
    </location>
</feature>
<evidence type="ECO:0000256" key="7">
    <source>
        <dbReference type="SAM" id="MobiDB-lite"/>
    </source>
</evidence>
<dbReference type="AlphaFoldDB" id="A0A1S2VC16"/>
<keyword evidence="4" id="KW-0067">ATP-binding</keyword>
<dbReference type="SMART" id="SM00490">
    <property type="entry name" value="HELICc"/>
    <property type="match status" value="1"/>
</dbReference>
<dbReference type="GO" id="GO:0005524">
    <property type="term" value="F:ATP binding"/>
    <property type="evidence" value="ECO:0007669"/>
    <property type="project" value="UniProtKB-KW"/>
</dbReference>
<dbReference type="InterPro" id="IPR050079">
    <property type="entry name" value="DEAD_box_RNA_helicase"/>
</dbReference>
<protein>
    <submittedName>
        <fullName evidence="11">DEAD/DEAH box helicase</fullName>
    </submittedName>
</protein>
<comment type="caution">
    <text evidence="11">The sequence shown here is derived from an EMBL/GenBank/DDBJ whole genome shotgun (WGS) entry which is preliminary data.</text>
</comment>
<dbReference type="PANTHER" id="PTHR47959">
    <property type="entry name" value="ATP-DEPENDENT RNA HELICASE RHLE-RELATED"/>
    <property type="match status" value="1"/>
</dbReference>
<evidence type="ECO:0000256" key="3">
    <source>
        <dbReference type="ARBA" id="ARBA00022806"/>
    </source>
</evidence>
<dbReference type="InterPro" id="IPR014001">
    <property type="entry name" value="Helicase_ATP-bd"/>
</dbReference>
<dbReference type="GO" id="GO:0016787">
    <property type="term" value="F:hydrolase activity"/>
    <property type="evidence" value="ECO:0007669"/>
    <property type="project" value="UniProtKB-KW"/>
</dbReference>
<dbReference type="PROSITE" id="PS51192">
    <property type="entry name" value="HELICASE_ATP_BIND_1"/>
    <property type="match status" value="1"/>
</dbReference>
<dbReference type="InterPro" id="IPR011545">
    <property type="entry name" value="DEAD/DEAH_box_helicase_dom"/>
</dbReference>
<keyword evidence="1" id="KW-0547">Nucleotide-binding</keyword>
<keyword evidence="2" id="KW-0378">Hydrolase</keyword>
<keyword evidence="3 11" id="KW-0347">Helicase</keyword>
<dbReference type="EMBL" id="MORL01000026">
    <property type="protein sequence ID" value="OIN56219.1"/>
    <property type="molecule type" value="Genomic_DNA"/>
</dbReference>
<name>A0A1S2VC16_9BACT</name>
<dbReference type="InterPro" id="IPR014014">
    <property type="entry name" value="RNA_helicase_DEAD_Q_motif"/>
</dbReference>
<evidence type="ECO:0000256" key="6">
    <source>
        <dbReference type="PROSITE-ProRule" id="PRU00552"/>
    </source>
</evidence>
<evidence type="ECO:0000256" key="4">
    <source>
        <dbReference type="ARBA" id="ARBA00022840"/>
    </source>
</evidence>
<feature type="region of interest" description="Disordered" evidence="7">
    <location>
        <begin position="421"/>
        <end position="443"/>
    </location>
</feature>
<dbReference type="GO" id="GO:0003724">
    <property type="term" value="F:RNA helicase activity"/>
    <property type="evidence" value="ECO:0007669"/>
    <property type="project" value="InterPro"/>
</dbReference>
<reference evidence="11 12" key="1">
    <citation type="submission" date="2016-10" db="EMBL/GenBank/DDBJ databases">
        <title>Arsenicibacter rosenii gen. nov., sp. nov., an efficient arsenic-methylating bacterium isolated from an arsenic-contaminated paddy soil.</title>
        <authorList>
            <person name="Huang K."/>
        </authorList>
    </citation>
    <scope>NUCLEOTIDE SEQUENCE [LARGE SCALE GENOMIC DNA]</scope>
    <source>
        <strain evidence="11 12">SM-1</strain>
    </source>
</reference>
<comment type="similarity">
    <text evidence="5">Belongs to the DEAD box helicase family.</text>
</comment>
<organism evidence="11 12">
    <name type="scientific">Arsenicibacter rosenii</name>
    <dbReference type="NCBI Taxonomy" id="1750698"/>
    <lineage>
        <taxon>Bacteria</taxon>
        <taxon>Pseudomonadati</taxon>
        <taxon>Bacteroidota</taxon>
        <taxon>Cytophagia</taxon>
        <taxon>Cytophagales</taxon>
        <taxon>Spirosomataceae</taxon>
        <taxon>Arsenicibacter</taxon>
    </lineage>
</organism>
<evidence type="ECO:0000313" key="12">
    <source>
        <dbReference type="Proteomes" id="UP000181790"/>
    </source>
</evidence>
<gene>
    <name evidence="11" type="ORF">BLX24_25820</name>
</gene>
<evidence type="ECO:0000259" key="9">
    <source>
        <dbReference type="PROSITE" id="PS51194"/>
    </source>
</evidence>
<dbReference type="OrthoDB" id="974172at2"/>
<dbReference type="Proteomes" id="UP000181790">
    <property type="component" value="Unassembled WGS sequence"/>
</dbReference>
<dbReference type="InterPro" id="IPR044742">
    <property type="entry name" value="DEAD/DEAH_RhlB"/>
</dbReference>
<evidence type="ECO:0000259" key="8">
    <source>
        <dbReference type="PROSITE" id="PS51192"/>
    </source>
</evidence>
<accession>A0A1S2VC16</accession>
<feature type="domain" description="Helicase ATP-binding" evidence="8">
    <location>
        <begin position="32"/>
        <end position="203"/>
    </location>
</feature>
<evidence type="ECO:0000256" key="2">
    <source>
        <dbReference type="ARBA" id="ARBA00022801"/>
    </source>
</evidence>
<evidence type="ECO:0000259" key="10">
    <source>
        <dbReference type="PROSITE" id="PS51195"/>
    </source>
</evidence>
<dbReference type="SUPFAM" id="SSF52540">
    <property type="entry name" value="P-loop containing nucleoside triphosphate hydrolases"/>
    <property type="match status" value="1"/>
</dbReference>
<dbReference type="CDD" id="cd00268">
    <property type="entry name" value="DEADc"/>
    <property type="match status" value="1"/>
</dbReference>
<dbReference type="InterPro" id="IPR001650">
    <property type="entry name" value="Helicase_C-like"/>
</dbReference>
<dbReference type="PANTHER" id="PTHR47959:SF13">
    <property type="entry name" value="ATP-DEPENDENT RNA HELICASE RHLE"/>
    <property type="match status" value="1"/>
</dbReference>
<dbReference type="CDD" id="cd18787">
    <property type="entry name" value="SF2_C_DEAD"/>
    <property type="match status" value="1"/>
</dbReference>
<dbReference type="RefSeq" id="WP_071506122.1">
    <property type="nucleotide sequence ID" value="NZ_MORL01000026.1"/>
</dbReference>
<sequence length="443" mass="49723">MTFEELNLNKPLLNALNDLGYTTPTTIQRNVFSVVMSGRDVCGIAQTGTGKTFAYLLPMLRLHQFSKDRLPQMLILVPTRELVTQVVESIQKLSTYMNLTAVGVYGGVNMKPQQAELQAGADVVVGTPGRLFDLALNGSLKLKALKRVVIDEVDEMLNLGFRPQITRLFDLMPAKRQNLLFSATLTSEVEALLDTYFANPVRVEAAPAGTPLDNIAQTGYEVPNFNTKINLLQWLLKTYDEMTKVLVFVSTKQLADQLYDRLSALYPERVGVIHSNKAQQHRFASVRQFHEGTYRVLIATDVIARGIDVAEVTHVINFDLPEQPESYIHRIGRTGRADRKGIAISLITAREEEEQAAIEALMNYQIPITPLPDDLDISDVLLPGEMEKVQMKMPKLKVARPEDGGGAFHEKIAKNKKVNVRRNHAEEMMKKYGRPIRKTRPNN</sequence>
<evidence type="ECO:0000256" key="1">
    <source>
        <dbReference type="ARBA" id="ARBA00022741"/>
    </source>
</evidence>
<feature type="compositionally biased region" description="Basic residues" evidence="7">
    <location>
        <begin position="431"/>
        <end position="443"/>
    </location>
</feature>
<dbReference type="Gene3D" id="3.40.50.300">
    <property type="entry name" value="P-loop containing nucleotide triphosphate hydrolases"/>
    <property type="match status" value="2"/>
</dbReference>
<proteinExistence type="inferred from homology"/>
<dbReference type="Pfam" id="PF00271">
    <property type="entry name" value="Helicase_C"/>
    <property type="match status" value="1"/>
</dbReference>
<feature type="domain" description="Helicase C-terminal" evidence="9">
    <location>
        <begin position="230"/>
        <end position="377"/>
    </location>
</feature>
<dbReference type="PROSITE" id="PS51194">
    <property type="entry name" value="HELICASE_CTER"/>
    <property type="match status" value="1"/>
</dbReference>
<dbReference type="GO" id="GO:0005829">
    <property type="term" value="C:cytosol"/>
    <property type="evidence" value="ECO:0007669"/>
    <property type="project" value="TreeGrafter"/>
</dbReference>
<dbReference type="GO" id="GO:0003676">
    <property type="term" value="F:nucleic acid binding"/>
    <property type="evidence" value="ECO:0007669"/>
    <property type="project" value="InterPro"/>
</dbReference>
<dbReference type="PROSITE" id="PS51195">
    <property type="entry name" value="Q_MOTIF"/>
    <property type="match status" value="1"/>
</dbReference>